<dbReference type="PANTHER" id="PTHR43033">
    <property type="entry name" value="TRNA(ILE)-LYSIDINE SYNTHASE-RELATED"/>
    <property type="match status" value="1"/>
</dbReference>
<dbReference type="InterPro" id="IPR011063">
    <property type="entry name" value="TilS/TtcA_N"/>
</dbReference>
<evidence type="ECO:0000256" key="2">
    <source>
        <dbReference type="ARBA" id="ARBA00022490"/>
    </source>
</evidence>
<keyword evidence="3 8" id="KW-0436">Ligase</keyword>
<name>A0A1L6ZDH4_BACIA</name>
<dbReference type="Pfam" id="PF01171">
    <property type="entry name" value="ATP_bind_3"/>
    <property type="match status" value="1"/>
</dbReference>
<dbReference type="SUPFAM" id="SSF52402">
    <property type="entry name" value="Adenine nucleotide alpha hydrolases-like"/>
    <property type="match status" value="1"/>
</dbReference>
<dbReference type="NCBIfam" id="TIGR02432">
    <property type="entry name" value="lysidine_TilS_N"/>
    <property type="match status" value="1"/>
</dbReference>
<comment type="similarity">
    <text evidence="8">Belongs to the tRNA(Ile)-lysidine synthase family.</text>
</comment>
<dbReference type="SMART" id="SM00977">
    <property type="entry name" value="TilS_C"/>
    <property type="match status" value="1"/>
</dbReference>
<dbReference type="GO" id="GO:0005524">
    <property type="term" value="F:ATP binding"/>
    <property type="evidence" value="ECO:0007669"/>
    <property type="project" value="UniProtKB-UniRule"/>
</dbReference>
<dbReference type="SUPFAM" id="SSF56037">
    <property type="entry name" value="PheT/TilS domain"/>
    <property type="match status" value="1"/>
</dbReference>
<evidence type="ECO:0000256" key="8">
    <source>
        <dbReference type="HAMAP-Rule" id="MF_01161"/>
    </source>
</evidence>
<evidence type="ECO:0000256" key="1">
    <source>
        <dbReference type="ARBA" id="ARBA00004496"/>
    </source>
</evidence>
<dbReference type="EMBL" id="CP015607">
    <property type="protein sequence ID" value="APT44567.1"/>
    <property type="molecule type" value="Genomic_DNA"/>
</dbReference>
<dbReference type="EC" id="6.3.4.19" evidence="8"/>
<comment type="catalytic activity">
    <reaction evidence="7 8">
        <text>cytidine(34) in tRNA(Ile2) + L-lysine + ATP = lysidine(34) in tRNA(Ile2) + AMP + diphosphate + H(+)</text>
        <dbReference type="Rhea" id="RHEA:43744"/>
        <dbReference type="Rhea" id="RHEA-COMP:10625"/>
        <dbReference type="Rhea" id="RHEA-COMP:10670"/>
        <dbReference type="ChEBI" id="CHEBI:15378"/>
        <dbReference type="ChEBI" id="CHEBI:30616"/>
        <dbReference type="ChEBI" id="CHEBI:32551"/>
        <dbReference type="ChEBI" id="CHEBI:33019"/>
        <dbReference type="ChEBI" id="CHEBI:82748"/>
        <dbReference type="ChEBI" id="CHEBI:83665"/>
        <dbReference type="ChEBI" id="CHEBI:456215"/>
        <dbReference type="EC" id="6.3.4.19"/>
    </reaction>
</comment>
<feature type="binding site" evidence="8">
    <location>
        <begin position="39"/>
        <end position="44"/>
    </location>
    <ligand>
        <name>ATP</name>
        <dbReference type="ChEBI" id="CHEBI:30616"/>
    </ligand>
</feature>
<dbReference type="InterPro" id="IPR012094">
    <property type="entry name" value="tRNA_Ile_lys_synt"/>
</dbReference>
<evidence type="ECO:0000256" key="6">
    <source>
        <dbReference type="ARBA" id="ARBA00022840"/>
    </source>
</evidence>
<keyword evidence="2 8" id="KW-0963">Cytoplasm</keyword>
<keyword evidence="4 8" id="KW-0819">tRNA processing</keyword>
<dbReference type="InterPro" id="IPR012796">
    <property type="entry name" value="Lysidine-tRNA-synth_C"/>
</dbReference>
<dbReference type="CDD" id="cd01992">
    <property type="entry name" value="TilS_N"/>
    <property type="match status" value="1"/>
</dbReference>
<dbReference type="InterPro" id="IPR012795">
    <property type="entry name" value="tRNA_Ile_lys_synt_N"/>
</dbReference>
<comment type="function">
    <text evidence="8">Ligates lysine onto the cytidine present at position 34 of the AUA codon-specific tRNA(Ile) that contains the anticodon CAU, in an ATP-dependent manner. Cytidine is converted to lysidine, thus changing the amino acid specificity of the tRNA from methionine to isoleucine.</text>
</comment>
<accession>A0A1L6ZDH4</accession>
<dbReference type="GO" id="GO:0032267">
    <property type="term" value="F:tRNA(Ile)-lysidine synthase activity"/>
    <property type="evidence" value="ECO:0007669"/>
    <property type="project" value="UniProtKB-EC"/>
</dbReference>
<comment type="subcellular location">
    <subcellularLocation>
        <location evidence="1 8">Cytoplasm</location>
    </subcellularLocation>
</comment>
<proteinExistence type="inferred from homology"/>
<dbReference type="InterPro" id="IPR014729">
    <property type="entry name" value="Rossmann-like_a/b/a_fold"/>
</dbReference>
<dbReference type="Pfam" id="PF11734">
    <property type="entry name" value="TilS_C"/>
    <property type="match status" value="1"/>
</dbReference>
<evidence type="ECO:0000256" key="4">
    <source>
        <dbReference type="ARBA" id="ARBA00022694"/>
    </source>
</evidence>
<dbReference type="AlphaFoldDB" id="A0A1L6ZDH4"/>
<organism evidence="10 11">
    <name type="scientific">Bacillus safensis</name>
    <dbReference type="NCBI Taxonomy" id="561879"/>
    <lineage>
        <taxon>Bacteria</taxon>
        <taxon>Bacillati</taxon>
        <taxon>Bacillota</taxon>
        <taxon>Bacilli</taxon>
        <taxon>Bacillales</taxon>
        <taxon>Bacillaceae</taxon>
        <taxon>Bacillus</taxon>
    </lineage>
</organism>
<dbReference type="Proteomes" id="UP000185426">
    <property type="component" value="Chromosome"/>
</dbReference>
<dbReference type="Gene3D" id="3.40.50.620">
    <property type="entry name" value="HUPs"/>
    <property type="match status" value="1"/>
</dbReference>
<evidence type="ECO:0000256" key="7">
    <source>
        <dbReference type="ARBA" id="ARBA00048539"/>
    </source>
</evidence>
<evidence type="ECO:0000256" key="3">
    <source>
        <dbReference type="ARBA" id="ARBA00022598"/>
    </source>
</evidence>
<dbReference type="SUPFAM" id="SSF82829">
    <property type="entry name" value="MesJ substrate recognition domain-like"/>
    <property type="match status" value="1"/>
</dbReference>
<comment type="domain">
    <text evidence="8">The N-terminal region contains the highly conserved SGGXDS motif, predicted to be a P-loop motif involved in ATP binding.</text>
</comment>
<protein>
    <recommendedName>
        <fullName evidence="8">tRNA(Ile)-lysidine synthase</fullName>
        <ecNumber evidence="8">6.3.4.19</ecNumber>
    </recommendedName>
    <alternativeName>
        <fullName evidence="8">tRNA(Ile)-2-lysyl-cytidine synthase</fullName>
    </alternativeName>
    <alternativeName>
        <fullName evidence="8">tRNA(Ile)-lysidine synthetase</fullName>
    </alternativeName>
</protein>
<dbReference type="GO" id="GO:0006400">
    <property type="term" value="P:tRNA modification"/>
    <property type="evidence" value="ECO:0007669"/>
    <property type="project" value="UniProtKB-UniRule"/>
</dbReference>
<evidence type="ECO:0000313" key="10">
    <source>
        <dbReference type="EMBL" id="APT44567.1"/>
    </source>
</evidence>
<evidence type="ECO:0000259" key="9">
    <source>
        <dbReference type="SMART" id="SM00977"/>
    </source>
</evidence>
<keyword evidence="5 8" id="KW-0547">Nucleotide-binding</keyword>
<dbReference type="PANTHER" id="PTHR43033:SF1">
    <property type="entry name" value="TRNA(ILE)-LYSIDINE SYNTHASE-RELATED"/>
    <property type="match status" value="1"/>
</dbReference>
<dbReference type="HAMAP" id="MF_01161">
    <property type="entry name" value="tRNA_Ile_lys_synt"/>
    <property type="match status" value="1"/>
</dbReference>
<evidence type="ECO:0000256" key="5">
    <source>
        <dbReference type="ARBA" id="ARBA00022741"/>
    </source>
</evidence>
<dbReference type="NCBIfam" id="TIGR02433">
    <property type="entry name" value="lysidine_TilS_C"/>
    <property type="match status" value="1"/>
</dbReference>
<gene>
    <name evidence="8" type="primary">tilS</name>
    <name evidence="10" type="ORF">BSA145_00645</name>
</gene>
<dbReference type="Gene3D" id="3.30.465.60">
    <property type="match status" value="1"/>
</dbReference>
<reference evidence="10 11" key="1">
    <citation type="submission" date="2016-05" db="EMBL/GenBank/DDBJ databases">
        <title>Complete Genome and Methylome Analysis of Psychrotrophic Bacterial Isolates from Antarctic Lake Untersee.</title>
        <authorList>
            <person name="Fomenkov A."/>
            <person name="Akimov V.N."/>
            <person name="Vasilyeva L.V."/>
            <person name="Andersen D."/>
            <person name="Vincze T."/>
            <person name="Roberts R.J."/>
        </authorList>
    </citation>
    <scope>NUCLEOTIDE SEQUENCE [LARGE SCALE GENOMIC DNA]</scope>
    <source>
        <strain evidence="10 11">U14-5</strain>
    </source>
</reference>
<dbReference type="GO" id="GO:0005737">
    <property type="term" value="C:cytoplasm"/>
    <property type="evidence" value="ECO:0007669"/>
    <property type="project" value="UniProtKB-SubCell"/>
</dbReference>
<evidence type="ECO:0000313" key="11">
    <source>
        <dbReference type="Proteomes" id="UP000185426"/>
    </source>
</evidence>
<keyword evidence="6 8" id="KW-0067">ATP-binding</keyword>
<feature type="domain" description="Lysidine-tRNA(Ile) synthetase C-terminal" evidence="9">
    <location>
        <begin position="400"/>
        <end position="473"/>
    </location>
</feature>
<sequence>MYIFKLPALCEEEVVNRIKSFLKKHDVYLENTTVIVGVSGGPDSMLLLHELNKRRKGSYQLIAAHVDHMFRGEESFADLAFVEAYCKEHEIPFESSRIQVTQYAKENRLNKQAAARECRYAFFRQLMEQYNAQFIALAHHGDDQVETMLMRLARGTVGIGLAGIQAKRPFQNGWLIRPLIGYSKDDVLKACEKEHVPYVIDQSNHTDDYLRNRVRRHILPVLKEEAPHVHESFQFVSDMLTEDEQYLQALTKEQMNQVITSQSPKQIEIKTKPLLDLPLPLQRRGIQLILNYLYENTQSAFSNQHILGTLDWLSHTDQPSGSLDLPKGLQAVKSYDHCMFTFERSHVLDQSYALHLKVELGEELFLPNGQSIAVSNHVPKDARNGNHFFLLQKDHVRLPLIIRSRKNGDRIKLKGMNGSKKVKDIFIDKKVPLAERDSWPIVTDSDHQIIWIPGLKKSVFEEIDMTNSDLIVLQYRQHENL</sequence>